<dbReference type="Proteomes" id="UP000278398">
    <property type="component" value="Unassembled WGS sequence"/>
</dbReference>
<dbReference type="Gene3D" id="3.40.50.300">
    <property type="entry name" value="P-loop containing nucleotide triphosphate hydrolases"/>
    <property type="match status" value="1"/>
</dbReference>
<accession>A0A3S0A241</accession>
<dbReference type="GO" id="GO:0005524">
    <property type="term" value="F:ATP binding"/>
    <property type="evidence" value="ECO:0007669"/>
    <property type="project" value="UniProtKB-KW"/>
</dbReference>
<sequence>MNSKRRPTVVPPEWDDALSDEDYLAELAGRLPEDDRYVLEVLERAKSVYVECGRDIVARKSFGGFVTDMLAKREGRRDDGRIFVVTGESGAGKTTISKRLIAEHPVFAPIKRSFGTIHPSVYYSLMGPATLRFLGLAILEAIGYEITRKLDQGEVWHILPGQLHLRKVMLIHLDETQHLVNLTKADHDREQLRKALKGVMNYEAWPVSFVMSGMPDITKIAKMDEQFERRHIPLALPDLDPADPDERELVIRITKEMCNAAGMDPTGATQSDVPERIAHAARYRYGRVAQTVLAGIQQAAARRSSQLTRNHLAQAYAGRSHARGRPEMNIFLADDFFRLDPGLFLEHEAD</sequence>
<gene>
    <name evidence="1" type="ORF">EJC49_23010</name>
</gene>
<dbReference type="InterPro" id="IPR027417">
    <property type="entry name" value="P-loop_NTPase"/>
</dbReference>
<keyword evidence="1" id="KW-0547">Nucleotide-binding</keyword>
<dbReference type="Pfam" id="PF05621">
    <property type="entry name" value="TniB"/>
    <property type="match status" value="1"/>
</dbReference>
<dbReference type="EMBL" id="RWKW01000111">
    <property type="protein sequence ID" value="RST83068.1"/>
    <property type="molecule type" value="Genomic_DNA"/>
</dbReference>
<keyword evidence="1" id="KW-0067">ATP-binding</keyword>
<name>A0A3S0A241_9HYPH</name>
<dbReference type="AlphaFoldDB" id="A0A3S0A241"/>
<reference evidence="1 2" key="1">
    <citation type="submission" date="2018-12" db="EMBL/GenBank/DDBJ databases">
        <title>Mesorhizobium carbonis sp. nov., isolated from coal mine water.</title>
        <authorList>
            <person name="Xin W."/>
            <person name="Xu Z."/>
            <person name="Xiang F."/>
            <person name="Zhang J."/>
            <person name="Xi L."/>
            <person name="Liu J."/>
        </authorList>
    </citation>
    <scope>NUCLEOTIDE SEQUENCE [LARGE SCALE GENOMIC DNA]</scope>
    <source>
        <strain evidence="1 2">B2.3</strain>
    </source>
</reference>
<comment type="caution">
    <text evidence="1">The sequence shown here is derived from an EMBL/GenBank/DDBJ whole genome shotgun (WGS) entry which is preliminary data.</text>
</comment>
<keyword evidence="2" id="KW-1185">Reference proteome</keyword>
<proteinExistence type="predicted"/>
<protein>
    <submittedName>
        <fullName evidence="1">ATP-binding protein</fullName>
    </submittedName>
</protein>
<evidence type="ECO:0000313" key="1">
    <source>
        <dbReference type="EMBL" id="RST83068.1"/>
    </source>
</evidence>
<organism evidence="1 2">
    <name type="scientific">Aquibium carbonis</name>
    <dbReference type="NCBI Taxonomy" id="2495581"/>
    <lineage>
        <taxon>Bacteria</taxon>
        <taxon>Pseudomonadati</taxon>
        <taxon>Pseudomonadota</taxon>
        <taxon>Alphaproteobacteria</taxon>
        <taxon>Hyphomicrobiales</taxon>
        <taxon>Phyllobacteriaceae</taxon>
        <taxon>Aquibium</taxon>
    </lineage>
</organism>
<dbReference type="SUPFAM" id="SSF52540">
    <property type="entry name" value="P-loop containing nucleoside triphosphate hydrolases"/>
    <property type="match status" value="1"/>
</dbReference>
<dbReference type="OrthoDB" id="5288220at2"/>
<dbReference type="InterPro" id="IPR008868">
    <property type="entry name" value="TniB"/>
</dbReference>
<evidence type="ECO:0000313" key="2">
    <source>
        <dbReference type="Proteomes" id="UP000278398"/>
    </source>
</evidence>
<dbReference type="RefSeq" id="WP_126702273.1">
    <property type="nucleotide sequence ID" value="NZ_RWKW01000111.1"/>
</dbReference>